<feature type="domain" description="Reverse transcriptase" evidence="1">
    <location>
        <begin position="89"/>
        <end position="201"/>
    </location>
</feature>
<dbReference type="CDD" id="cd01650">
    <property type="entry name" value="RT_nLTR_like"/>
    <property type="match status" value="1"/>
</dbReference>
<comment type="caution">
    <text evidence="2">The sequence shown here is derived from an EMBL/GenBank/DDBJ whole genome shotgun (WGS) entry which is preliminary data.</text>
</comment>
<dbReference type="InterPro" id="IPR000477">
    <property type="entry name" value="RT_dom"/>
</dbReference>
<name>A0ABR0P2X0_GOSAR</name>
<dbReference type="Proteomes" id="UP001358586">
    <property type="component" value="Chromosome 8"/>
</dbReference>
<protein>
    <recommendedName>
        <fullName evidence="1">Reverse transcriptase domain-containing protein</fullName>
    </recommendedName>
</protein>
<dbReference type="Pfam" id="PF00078">
    <property type="entry name" value="RVT_1"/>
    <property type="match status" value="1"/>
</dbReference>
<gene>
    <name evidence="2" type="ORF">PVK06_027931</name>
</gene>
<keyword evidence="3" id="KW-1185">Reference proteome</keyword>
<dbReference type="InterPro" id="IPR043502">
    <property type="entry name" value="DNA/RNA_pol_sf"/>
</dbReference>
<dbReference type="PROSITE" id="PS50878">
    <property type="entry name" value="RT_POL"/>
    <property type="match status" value="1"/>
</dbReference>
<evidence type="ECO:0000313" key="2">
    <source>
        <dbReference type="EMBL" id="KAK5812500.1"/>
    </source>
</evidence>
<organism evidence="2 3">
    <name type="scientific">Gossypium arboreum</name>
    <name type="common">Tree cotton</name>
    <name type="synonym">Gossypium nanking</name>
    <dbReference type="NCBI Taxonomy" id="29729"/>
    <lineage>
        <taxon>Eukaryota</taxon>
        <taxon>Viridiplantae</taxon>
        <taxon>Streptophyta</taxon>
        <taxon>Embryophyta</taxon>
        <taxon>Tracheophyta</taxon>
        <taxon>Spermatophyta</taxon>
        <taxon>Magnoliopsida</taxon>
        <taxon>eudicotyledons</taxon>
        <taxon>Gunneridae</taxon>
        <taxon>Pentapetalae</taxon>
        <taxon>rosids</taxon>
        <taxon>malvids</taxon>
        <taxon>Malvales</taxon>
        <taxon>Malvaceae</taxon>
        <taxon>Malvoideae</taxon>
        <taxon>Gossypium</taxon>
    </lineage>
</organism>
<dbReference type="EMBL" id="JARKNE010000008">
    <property type="protein sequence ID" value="KAK5812500.1"/>
    <property type="molecule type" value="Genomic_DNA"/>
</dbReference>
<proteinExistence type="predicted"/>
<evidence type="ECO:0000259" key="1">
    <source>
        <dbReference type="PROSITE" id="PS50878"/>
    </source>
</evidence>
<accession>A0ABR0P2X0</accession>
<evidence type="ECO:0000313" key="3">
    <source>
        <dbReference type="Proteomes" id="UP001358586"/>
    </source>
</evidence>
<dbReference type="PANTHER" id="PTHR19446">
    <property type="entry name" value="REVERSE TRANSCRIPTASES"/>
    <property type="match status" value="1"/>
</dbReference>
<dbReference type="SUPFAM" id="SSF56672">
    <property type="entry name" value="DNA/RNA polymerases"/>
    <property type="match status" value="1"/>
</dbReference>
<reference evidence="2 3" key="1">
    <citation type="submission" date="2023-03" db="EMBL/GenBank/DDBJ databases">
        <title>WGS of Gossypium arboreum.</title>
        <authorList>
            <person name="Yu D."/>
        </authorList>
    </citation>
    <scope>NUCLEOTIDE SEQUENCE [LARGE SCALE GENOMIC DNA]</scope>
    <source>
        <tissue evidence="2">Leaf</tissue>
    </source>
</reference>
<sequence length="201" mass="22925">MATIAKNYFQDLFMLRGISNLKSILERVERCIIEDINAKLMTKYTAEEIWTALKSIGPTKAPDDDGFPAIFFQKCWHIVGSEVTSFCLKILNQGREVESINVTNIFLIPKISQSTDMKNFRPISLCNVLYKILTKVVANRFQNVLEVCIDEAQSAFVPGRLITNNVLVAYEIMHTLKNKRMGKKGHMALKLDMSKAYNRVE</sequence>